<dbReference type="RefSeq" id="WP_039459414.1">
    <property type="nucleotide sequence ID" value="NZ_JWLZ01000064.1"/>
</dbReference>
<evidence type="ECO:0000313" key="2">
    <source>
        <dbReference type="Proteomes" id="UP000031278"/>
    </source>
</evidence>
<gene>
    <name evidence="1" type="ORF">RJ45_05625</name>
</gene>
<name>A0A0B9G7C4_9GAMM</name>
<dbReference type="AlphaFoldDB" id="A0A0B9G7C4"/>
<dbReference type="InterPro" id="IPR008878">
    <property type="entry name" value="Transposase_IS66_Orf2"/>
</dbReference>
<dbReference type="Proteomes" id="UP000031278">
    <property type="component" value="Unassembled WGS sequence"/>
</dbReference>
<organism evidence="1 2">
    <name type="scientific">Photobacterium gaetbulicola</name>
    <dbReference type="NCBI Taxonomy" id="1295392"/>
    <lineage>
        <taxon>Bacteria</taxon>
        <taxon>Pseudomonadati</taxon>
        <taxon>Pseudomonadota</taxon>
        <taxon>Gammaproteobacteria</taxon>
        <taxon>Vibrionales</taxon>
        <taxon>Vibrionaceae</taxon>
        <taxon>Photobacterium</taxon>
    </lineage>
</organism>
<accession>A0A0B9G7C4</accession>
<reference evidence="1 2" key="1">
    <citation type="submission" date="2014-12" db="EMBL/GenBank/DDBJ databases">
        <title>Genome sequencing of Photobacterium gaetbulicola AD005a.</title>
        <authorList>
            <person name="Adrian T.G.S."/>
            <person name="Chan K.G."/>
        </authorList>
    </citation>
    <scope>NUCLEOTIDE SEQUENCE [LARGE SCALE GENOMIC DNA]</scope>
    <source>
        <strain evidence="1 2">AD005a</strain>
    </source>
</reference>
<sequence length="117" mass="13739">MKGLVHPPAIYLYREFVDFRKSINGLAALVESETDLPLNSGALFLFTNKQRDKIKVLYWDTTGFALWYKRLEKAKFKWPVREKKQVFTLSQFELDRLLAGFTIIGHKPIKIHDYTMS</sequence>
<comment type="caution">
    <text evidence="1">The sequence shown here is derived from an EMBL/GenBank/DDBJ whole genome shotgun (WGS) entry which is preliminary data.</text>
</comment>
<evidence type="ECO:0000313" key="1">
    <source>
        <dbReference type="EMBL" id="KHT64588.1"/>
    </source>
</evidence>
<dbReference type="PANTHER" id="PTHR36455:SF1">
    <property type="entry name" value="BLR8292 PROTEIN"/>
    <property type="match status" value="1"/>
</dbReference>
<protein>
    <submittedName>
        <fullName evidence="1">Transposase</fullName>
    </submittedName>
</protein>
<dbReference type="NCBIfam" id="NF033819">
    <property type="entry name" value="IS66_TnpB"/>
    <property type="match status" value="1"/>
</dbReference>
<dbReference type="PANTHER" id="PTHR36455">
    <property type="match status" value="1"/>
</dbReference>
<dbReference type="EMBL" id="JWLZ01000064">
    <property type="protein sequence ID" value="KHT64588.1"/>
    <property type="molecule type" value="Genomic_DNA"/>
</dbReference>
<proteinExistence type="predicted"/>
<dbReference type="Pfam" id="PF05717">
    <property type="entry name" value="TnpB_IS66"/>
    <property type="match status" value="1"/>
</dbReference>